<dbReference type="PANTHER" id="PTHR33107:SF5">
    <property type="entry name" value="KUNITZ TRYPSIN INHIBITOR 5"/>
    <property type="match status" value="1"/>
</dbReference>
<sequence>MKLLLIPLLAIILSCSVGDATQLVYDTEGHELMSNSSYYILPAEEGGNGSGLVMSYEWRRCNYFVAQVQGKPKDGIPVVFQPSKDSLFSAVAVPLSTDVMITFHINTVCVQFMFWHISDESPSSTASSPPRQHVAAGKDEDADMPFPPTPDMLFRIERHNGETKGYKLVFCGNGTGPCENLGLHAFKGENWLTTSASPLVVAFKKDHRYE</sequence>
<feature type="chain" id="PRO_5035784930" evidence="2">
    <location>
        <begin position="21"/>
        <end position="210"/>
    </location>
</feature>
<gene>
    <name evidence="3" type="ORF">PVAP13_1KG397500</name>
</gene>
<dbReference type="Pfam" id="PF00197">
    <property type="entry name" value="Kunitz_legume"/>
    <property type="match status" value="1"/>
</dbReference>
<evidence type="ECO:0000256" key="1">
    <source>
        <dbReference type="SAM" id="MobiDB-lite"/>
    </source>
</evidence>
<dbReference type="Gene3D" id="2.80.10.50">
    <property type="match status" value="1"/>
</dbReference>
<name>A0A8T0XF46_PANVG</name>
<keyword evidence="2" id="KW-0732">Signal</keyword>
<comment type="caution">
    <text evidence="3">The sequence shown here is derived from an EMBL/GenBank/DDBJ whole genome shotgun (WGS) entry which is preliminary data.</text>
</comment>
<evidence type="ECO:0000313" key="3">
    <source>
        <dbReference type="EMBL" id="KAG2660092.1"/>
    </source>
</evidence>
<dbReference type="GO" id="GO:0004866">
    <property type="term" value="F:endopeptidase inhibitor activity"/>
    <property type="evidence" value="ECO:0007669"/>
    <property type="project" value="InterPro"/>
</dbReference>
<feature type="signal peptide" evidence="2">
    <location>
        <begin position="1"/>
        <end position="20"/>
    </location>
</feature>
<dbReference type="SUPFAM" id="SSF50386">
    <property type="entry name" value="STI-like"/>
    <property type="match status" value="1"/>
</dbReference>
<proteinExistence type="predicted"/>
<dbReference type="PANTHER" id="PTHR33107">
    <property type="entry name" value="KUNITZ TRYPSIN INHIBITOR 2"/>
    <property type="match status" value="1"/>
</dbReference>
<keyword evidence="4" id="KW-1185">Reference proteome</keyword>
<protein>
    <submittedName>
        <fullName evidence="3">Uncharacterized protein</fullName>
    </submittedName>
</protein>
<dbReference type="EMBL" id="CM029037">
    <property type="protein sequence ID" value="KAG2660092.1"/>
    <property type="molecule type" value="Genomic_DNA"/>
</dbReference>
<dbReference type="InterPro" id="IPR002160">
    <property type="entry name" value="Prot_inh_Kunz-lg"/>
</dbReference>
<dbReference type="PROSITE" id="PS00283">
    <property type="entry name" value="SOYBEAN_KUNITZ"/>
    <property type="match status" value="1"/>
</dbReference>
<dbReference type="PRINTS" id="PR00291">
    <property type="entry name" value="KUNITZINHBTR"/>
</dbReference>
<feature type="compositionally biased region" description="Low complexity" evidence="1">
    <location>
        <begin position="121"/>
        <end position="130"/>
    </location>
</feature>
<accession>A0A8T0XF46</accession>
<organism evidence="3 4">
    <name type="scientific">Panicum virgatum</name>
    <name type="common">Blackwell switchgrass</name>
    <dbReference type="NCBI Taxonomy" id="38727"/>
    <lineage>
        <taxon>Eukaryota</taxon>
        <taxon>Viridiplantae</taxon>
        <taxon>Streptophyta</taxon>
        <taxon>Embryophyta</taxon>
        <taxon>Tracheophyta</taxon>
        <taxon>Spermatophyta</taxon>
        <taxon>Magnoliopsida</taxon>
        <taxon>Liliopsida</taxon>
        <taxon>Poales</taxon>
        <taxon>Poaceae</taxon>
        <taxon>PACMAD clade</taxon>
        <taxon>Panicoideae</taxon>
        <taxon>Panicodae</taxon>
        <taxon>Paniceae</taxon>
        <taxon>Panicinae</taxon>
        <taxon>Panicum</taxon>
        <taxon>Panicum sect. Hiantes</taxon>
    </lineage>
</organism>
<reference evidence="3" key="1">
    <citation type="submission" date="2020-05" db="EMBL/GenBank/DDBJ databases">
        <title>WGS assembly of Panicum virgatum.</title>
        <authorList>
            <person name="Lovell J.T."/>
            <person name="Jenkins J."/>
            <person name="Shu S."/>
            <person name="Juenger T.E."/>
            <person name="Schmutz J."/>
        </authorList>
    </citation>
    <scope>NUCLEOTIDE SEQUENCE</scope>
    <source>
        <strain evidence="3">AP13</strain>
    </source>
</reference>
<dbReference type="AlphaFoldDB" id="A0A8T0XF46"/>
<dbReference type="Proteomes" id="UP000823388">
    <property type="component" value="Chromosome 1K"/>
</dbReference>
<evidence type="ECO:0000313" key="4">
    <source>
        <dbReference type="Proteomes" id="UP000823388"/>
    </source>
</evidence>
<dbReference type="SMART" id="SM00452">
    <property type="entry name" value="STI"/>
    <property type="match status" value="1"/>
</dbReference>
<feature type="region of interest" description="Disordered" evidence="1">
    <location>
        <begin position="121"/>
        <end position="143"/>
    </location>
</feature>
<evidence type="ECO:0000256" key="2">
    <source>
        <dbReference type="SAM" id="SignalP"/>
    </source>
</evidence>
<dbReference type="InterPro" id="IPR011065">
    <property type="entry name" value="Kunitz_inhibitor_STI-like_sf"/>
</dbReference>
<dbReference type="PROSITE" id="PS51257">
    <property type="entry name" value="PROKAR_LIPOPROTEIN"/>
    <property type="match status" value="1"/>
</dbReference>